<organism evidence="3 4">
    <name type="scientific">Mycetomoellerius zeteki</name>
    <dbReference type="NCBI Taxonomy" id="64791"/>
    <lineage>
        <taxon>Eukaryota</taxon>
        <taxon>Metazoa</taxon>
        <taxon>Ecdysozoa</taxon>
        <taxon>Arthropoda</taxon>
        <taxon>Hexapoda</taxon>
        <taxon>Insecta</taxon>
        <taxon>Pterygota</taxon>
        <taxon>Neoptera</taxon>
        <taxon>Endopterygota</taxon>
        <taxon>Hymenoptera</taxon>
        <taxon>Apocrita</taxon>
        <taxon>Aculeata</taxon>
        <taxon>Formicoidea</taxon>
        <taxon>Formicidae</taxon>
        <taxon>Myrmicinae</taxon>
        <taxon>Mycetomoellerius</taxon>
    </lineage>
</organism>
<dbReference type="STRING" id="64791.A0A151XJ87"/>
<accession>A0A151XJ87</accession>
<reference evidence="3 4" key="1">
    <citation type="submission" date="2015-09" db="EMBL/GenBank/DDBJ databases">
        <title>Trachymyrmex zeteki WGS genome.</title>
        <authorList>
            <person name="Nygaard S."/>
            <person name="Hu H."/>
            <person name="Boomsma J."/>
            <person name="Zhang G."/>
        </authorList>
    </citation>
    <scope>NUCLEOTIDE SEQUENCE [LARGE SCALE GENOMIC DNA]</scope>
    <source>
        <strain evidence="3">Tzet28-1</strain>
        <tissue evidence="3">Whole body</tissue>
    </source>
</reference>
<gene>
    <name evidence="3" type="ORF">ALC60_00466</name>
</gene>
<feature type="domain" description="Molybdenum cofactor sulfurase middle" evidence="2">
    <location>
        <begin position="61"/>
        <end position="188"/>
    </location>
</feature>
<evidence type="ECO:0000313" key="4">
    <source>
        <dbReference type="Proteomes" id="UP000075809"/>
    </source>
</evidence>
<dbReference type="InterPro" id="IPR005303">
    <property type="entry name" value="MOCOS_middle"/>
</dbReference>
<sequence>MTLLKNWSSIITFTSGAVVMFLMRQIKYSTIYETLKEKIYNWKNNNYNISELPNPNWIKIGKVKELHIHPLASGDRTKCSKLKFTPYGAITKQKGLILQDKMFHIYDEKTKQFQNTHTRTAIQLVRADMLSESHVQFSLADYKVTIDLDKEIRDNRKIVRELKTSWIEIKYIDCGEEVAKWLNNTLCTSTLRIVRVEYDIIDEPIMEKDMMKKNTDDEAWLNISPGIIQEKRVSSSAKIFGNFLWIVHYWRRKCK</sequence>
<proteinExistence type="predicted"/>
<keyword evidence="1" id="KW-0472">Membrane</keyword>
<dbReference type="Proteomes" id="UP000075809">
    <property type="component" value="Unassembled WGS sequence"/>
</dbReference>
<name>A0A151XJ87_9HYME</name>
<evidence type="ECO:0000256" key="1">
    <source>
        <dbReference type="SAM" id="Phobius"/>
    </source>
</evidence>
<protein>
    <recommendedName>
        <fullName evidence="2">Molybdenum cofactor sulfurase middle domain-containing protein</fullName>
    </recommendedName>
</protein>
<dbReference type="Pfam" id="PF03476">
    <property type="entry name" value="MOSC_N"/>
    <property type="match status" value="1"/>
</dbReference>
<keyword evidence="1" id="KW-0812">Transmembrane</keyword>
<feature type="transmembrane region" description="Helical" evidence="1">
    <location>
        <begin position="6"/>
        <end position="23"/>
    </location>
</feature>
<keyword evidence="1" id="KW-1133">Transmembrane helix</keyword>
<evidence type="ECO:0000259" key="2">
    <source>
        <dbReference type="Pfam" id="PF03476"/>
    </source>
</evidence>
<dbReference type="AlphaFoldDB" id="A0A151XJ87"/>
<dbReference type="SUPFAM" id="SSF141673">
    <property type="entry name" value="MOSC N-terminal domain-like"/>
    <property type="match status" value="1"/>
</dbReference>
<keyword evidence="4" id="KW-1185">Reference proteome</keyword>
<evidence type="ECO:0000313" key="3">
    <source>
        <dbReference type="EMBL" id="KYQ60483.1"/>
    </source>
</evidence>
<dbReference type="EMBL" id="KQ982074">
    <property type="protein sequence ID" value="KYQ60483.1"/>
    <property type="molecule type" value="Genomic_DNA"/>
</dbReference>